<evidence type="ECO:0000313" key="2">
    <source>
        <dbReference type="Proteomes" id="UP000270094"/>
    </source>
</evidence>
<dbReference type="AlphaFoldDB" id="A0A3P7J3S4"/>
<name>A0A3P7J3S4_STRVU</name>
<keyword evidence="2" id="KW-1185">Reference proteome</keyword>
<dbReference type="Proteomes" id="UP000270094">
    <property type="component" value="Unassembled WGS sequence"/>
</dbReference>
<sequence>MRIEQDTDDDKVHMISLCPKHRSVKHFETDEANRDLSQVIGSDEETEGQCSSGPLADLEQICYQFVDYKEIATRLSLDLLFVSDVYEYWKWRRLNNNGRPLIDNLQDEITIDEPGQIQLELPDYNEISNIDTQEHAKRGRGRPRKISVEDDVDVTPSSSSYGAKKMTKTVRSWVRLCNSLHK</sequence>
<evidence type="ECO:0000313" key="1">
    <source>
        <dbReference type="EMBL" id="VDM72514.1"/>
    </source>
</evidence>
<dbReference type="EMBL" id="UYYB01025723">
    <property type="protein sequence ID" value="VDM72514.1"/>
    <property type="molecule type" value="Genomic_DNA"/>
</dbReference>
<dbReference type="OrthoDB" id="20839at2759"/>
<feature type="non-terminal residue" evidence="1">
    <location>
        <position position="182"/>
    </location>
</feature>
<accession>A0A3P7J3S4</accession>
<gene>
    <name evidence="1" type="ORF">SVUK_LOCUS7512</name>
</gene>
<proteinExistence type="predicted"/>
<reference evidence="1 2" key="1">
    <citation type="submission" date="2018-11" db="EMBL/GenBank/DDBJ databases">
        <authorList>
            <consortium name="Pathogen Informatics"/>
        </authorList>
    </citation>
    <scope>NUCLEOTIDE SEQUENCE [LARGE SCALE GENOMIC DNA]</scope>
</reference>
<protein>
    <submittedName>
        <fullName evidence="1">Uncharacterized protein</fullName>
    </submittedName>
</protein>
<organism evidence="1 2">
    <name type="scientific">Strongylus vulgaris</name>
    <name type="common">Blood worm</name>
    <dbReference type="NCBI Taxonomy" id="40348"/>
    <lineage>
        <taxon>Eukaryota</taxon>
        <taxon>Metazoa</taxon>
        <taxon>Ecdysozoa</taxon>
        <taxon>Nematoda</taxon>
        <taxon>Chromadorea</taxon>
        <taxon>Rhabditida</taxon>
        <taxon>Rhabditina</taxon>
        <taxon>Rhabditomorpha</taxon>
        <taxon>Strongyloidea</taxon>
        <taxon>Strongylidae</taxon>
        <taxon>Strongylus</taxon>
    </lineage>
</organism>